<keyword evidence="6" id="KW-1185">Reference proteome</keyword>
<dbReference type="Proteomes" id="UP000594260">
    <property type="component" value="Unplaced"/>
</dbReference>
<keyword evidence="4" id="KW-0812">Transmembrane</keyword>
<dbReference type="GO" id="GO:0007623">
    <property type="term" value="P:circadian rhythm"/>
    <property type="evidence" value="ECO:0007669"/>
    <property type="project" value="TreeGrafter"/>
</dbReference>
<dbReference type="OrthoDB" id="6365952at2759"/>
<dbReference type="Gene3D" id="1.10.2010.10">
    <property type="entry name" value="Crustacean CHH/MIH/GIH neurohormone"/>
    <property type="match status" value="1"/>
</dbReference>
<protein>
    <submittedName>
        <fullName evidence="5">Uncharacterized protein</fullName>
    </submittedName>
</protein>
<sequence length="132" mass="15140">MNQRLAVPQPEPSALKRLRSAASAPYLLSVPWGLIFVILFAGLLPAPNEARRLPSRRAIDDCRGNIVPLFEQYNARLDRLCDECYEIYRDVSIRDQCSKDCYRNEVFRNCLQALMIQKEMGDVYKMINTLAG</sequence>
<evidence type="ECO:0000256" key="4">
    <source>
        <dbReference type="SAM" id="Phobius"/>
    </source>
</evidence>
<accession>A0A7M7M9H1</accession>
<comment type="similarity">
    <text evidence="2">Belongs to the arthropod CHH/MIH/GIH/VIH hormone family.</text>
</comment>
<organism evidence="5 6">
    <name type="scientific">Varroa destructor</name>
    <name type="common">Honeybee mite</name>
    <dbReference type="NCBI Taxonomy" id="109461"/>
    <lineage>
        <taxon>Eukaryota</taxon>
        <taxon>Metazoa</taxon>
        <taxon>Ecdysozoa</taxon>
        <taxon>Arthropoda</taxon>
        <taxon>Chelicerata</taxon>
        <taxon>Arachnida</taxon>
        <taxon>Acari</taxon>
        <taxon>Parasitiformes</taxon>
        <taxon>Mesostigmata</taxon>
        <taxon>Gamasina</taxon>
        <taxon>Dermanyssoidea</taxon>
        <taxon>Varroidae</taxon>
        <taxon>Varroa</taxon>
    </lineage>
</organism>
<dbReference type="FunCoup" id="A0A7M7M9H1">
    <property type="interactions" value="25"/>
</dbReference>
<dbReference type="InterPro" id="IPR031098">
    <property type="entry name" value="Crust_neurohorm"/>
</dbReference>
<dbReference type="InParanoid" id="A0A7M7M9H1"/>
<dbReference type="AlphaFoldDB" id="A0A7M7M9H1"/>
<feature type="disulfide bond" evidence="3">
    <location>
        <begin position="62"/>
        <end position="101"/>
    </location>
</feature>
<feature type="disulfide bond" evidence="3">
    <location>
        <begin position="81"/>
        <end position="97"/>
    </location>
</feature>
<dbReference type="GeneID" id="111249737"/>
<dbReference type="KEGG" id="vde:111249737"/>
<dbReference type="Pfam" id="PF01147">
    <property type="entry name" value="Crust_neurohorm"/>
    <property type="match status" value="1"/>
</dbReference>
<dbReference type="SUPFAM" id="SSF81778">
    <property type="entry name" value="Crustacean CHH/MIH/GIH neurohormone"/>
    <property type="match status" value="1"/>
</dbReference>
<name>A0A7M7M9H1_VARDE</name>
<dbReference type="GO" id="GO:0005576">
    <property type="term" value="C:extracellular region"/>
    <property type="evidence" value="ECO:0007669"/>
    <property type="project" value="InterPro"/>
</dbReference>
<keyword evidence="4" id="KW-1133">Transmembrane helix</keyword>
<dbReference type="InterPro" id="IPR001166">
    <property type="entry name" value="Hyperglycemic"/>
</dbReference>
<dbReference type="PRINTS" id="PR00550">
    <property type="entry name" value="HYPRGLYCEMIC"/>
</dbReference>
<evidence type="ECO:0000313" key="5">
    <source>
        <dbReference type="EnsemblMetazoa" id="XP_022659735"/>
    </source>
</evidence>
<reference evidence="5" key="1">
    <citation type="submission" date="2021-01" db="UniProtKB">
        <authorList>
            <consortium name="EnsemblMetazoa"/>
        </authorList>
    </citation>
    <scope>IDENTIFICATION</scope>
</reference>
<dbReference type="EnsemblMetazoa" id="XM_022804000">
    <property type="protein sequence ID" value="XP_022659735"/>
    <property type="gene ID" value="LOC111249737"/>
</dbReference>
<dbReference type="RefSeq" id="XP_022659735.1">
    <property type="nucleotide sequence ID" value="XM_022804000.1"/>
</dbReference>
<evidence type="ECO:0000313" key="6">
    <source>
        <dbReference type="Proteomes" id="UP000594260"/>
    </source>
</evidence>
<evidence type="ECO:0000256" key="2">
    <source>
        <dbReference type="ARBA" id="ARBA00005447"/>
    </source>
</evidence>
<dbReference type="GO" id="GO:0005184">
    <property type="term" value="F:neuropeptide hormone activity"/>
    <property type="evidence" value="ECO:0007669"/>
    <property type="project" value="InterPro"/>
</dbReference>
<evidence type="ECO:0000256" key="3">
    <source>
        <dbReference type="PIRSR" id="PIRSR631098-51"/>
    </source>
</evidence>
<keyword evidence="3" id="KW-1015">Disulfide bond</keyword>
<evidence type="ECO:0000256" key="1">
    <source>
        <dbReference type="ARBA" id="ARBA00003845"/>
    </source>
</evidence>
<comment type="function">
    <text evidence="1">May increase the toxicity of alpha-latrotoxin and/or other venom components. Is non-toxic to mice and to the cockroach Periplaneta americana.</text>
</comment>
<dbReference type="PANTHER" id="PTHR35981:SF2">
    <property type="entry name" value="ION TRANSPORT PEPTIDE, ISOFORM C"/>
    <property type="match status" value="1"/>
</dbReference>
<feature type="transmembrane region" description="Helical" evidence="4">
    <location>
        <begin position="26"/>
        <end position="46"/>
    </location>
</feature>
<feature type="disulfide bond" evidence="3">
    <location>
        <begin position="84"/>
        <end position="110"/>
    </location>
</feature>
<dbReference type="PANTHER" id="PTHR35981">
    <property type="entry name" value="ION TRANSPORT PEPTIDE, ISOFORM C"/>
    <property type="match status" value="1"/>
</dbReference>
<proteinExistence type="inferred from homology"/>
<keyword evidence="4" id="KW-0472">Membrane</keyword>
<dbReference type="InterPro" id="IPR035957">
    <property type="entry name" value="Crust_neurohorm_sf"/>
</dbReference>